<protein>
    <recommendedName>
        <fullName evidence="5">Carbon monoxide dehydrogenase subunit G</fullName>
    </recommendedName>
</protein>
<accession>A0A4Z0H7F9</accession>
<keyword evidence="2" id="KW-0472">Membrane</keyword>
<feature type="region of interest" description="Disordered" evidence="1">
    <location>
        <begin position="162"/>
        <end position="333"/>
    </location>
</feature>
<evidence type="ECO:0000256" key="2">
    <source>
        <dbReference type="SAM" id="Phobius"/>
    </source>
</evidence>
<evidence type="ECO:0000256" key="1">
    <source>
        <dbReference type="SAM" id="MobiDB-lite"/>
    </source>
</evidence>
<feature type="compositionally biased region" description="Gly residues" evidence="1">
    <location>
        <begin position="181"/>
        <end position="194"/>
    </location>
</feature>
<keyword evidence="2" id="KW-0812">Transmembrane</keyword>
<evidence type="ECO:0000313" key="4">
    <source>
        <dbReference type="Proteomes" id="UP000297948"/>
    </source>
</evidence>
<dbReference type="Proteomes" id="UP000297948">
    <property type="component" value="Unassembled WGS sequence"/>
</dbReference>
<feature type="compositionally biased region" description="Gly residues" evidence="1">
    <location>
        <begin position="278"/>
        <end position="290"/>
    </location>
</feature>
<dbReference type="AlphaFoldDB" id="A0A4Z0H7F9"/>
<sequence length="370" mass="37654">MEHEVFVPFPVDTVRRALSDPARIARSIPGLQQDADPAADRTAPHDAEQAAVLAGGHDIGPIVGRLRLRVGGHTITYRGTLRITERAGTFEAEAEGTEVRGEGTVKLALTLTPTTEAGGTRLHCSGTVRSEGRLAEFEPEVTDPVARRLLDRFGAALSSGLEQAEAAEVPPQQPPAESGAQGTGGVEGAPGGEGLMEHADAAEDAVQDGGEGPAQHPESDGAPEAGESGGNGADGGDGEAAGGGPRTPSVFETEVPPPSLDPRSDDLEAAKGPEGSEGIDGSGMGGGGIDGVDPLDIGDEPPAEAAHARRTMIGRSTEEVDHAPPRGRYAPVPVPEAAPAAAALRWAAPAAAVVLASAVVVGRRLARRRR</sequence>
<comment type="caution">
    <text evidence="3">The sequence shown here is derived from an EMBL/GenBank/DDBJ whole genome shotgun (WGS) entry which is preliminary data.</text>
</comment>
<dbReference type="SUPFAM" id="SSF55961">
    <property type="entry name" value="Bet v1-like"/>
    <property type="match status" value="1"/>
</dbReference>
<name>A0A4Z0H7F9_9ACTN</name>
<feature type="region of interest" description="Disordered" evidence="1">
    <location>
        <begin position="27"/>
        <end position="46"/>
    </location>
</feature>
<dbReference type="RefSeq" id="WP_135340165.1">
    <property type="nucleotide sequence ID" value="NZ_JBHLTX010000018.1"/>
</dbReference>
<keyword evidence="4" id="KW-1185">Reference proteome</keyword>
<dbReference type="Gene3D" id="3.30.530.20">
    <property type="match status" value="1"/>
</dbReference>
<feature type="compositionally biased region" description="Basic and acidic residues" evidence="1">
    <location>
        <begin position="262"/>
        <end position="271"/>
    </location>
</feature>
<keyword evidence="2" id="KW-1133">Transmembrane helix</keyword>
<proteinExistence type="predicted"/>
<gene>
    <name evidence="3" type="ORF">E4099_18315</name>
</gene>
<dbReference type="PANTHER" id="PTHR38588:SF1">
    <property type="entry name" value="BLL0334 PROTEIN"/>
    <property type="match status" value="1"/>
</dbReference>
<feature type="compositionally biased region" description="Low complexity" evidence="1">
    <location>
        <begin position="162"/>
        <end position="180"/>
    </location>
</feature>
<dbReference type="OrthoDB" id="4350688at2"/>
<dbReference type="EMBL" id="SRID01000170">
    <property type="protein sequence ID" value="TGB06373.1"/>
    <property type="molecule type" value="Genomic_DNA"/>
</dbReference>
<feature type="transmembrane region" description="Helical" evidence="2">
    <location>
        <begin position="346"/>
        <end position="366"/>
    </location>
</feature>
<feature type="compositionally biased region" description="Gly residues" evidence="1">
    <location>
        <begin position="227"/>
        <end position="245"/>
    </location>
</feature>
<dbReference type="InterPro" id="IPR010419">
    <property type="entry name" value="CO_DH_gsu"/>
</dbReference>
<evidence type="ECO:0008006" key="5">
    <source>
        <dbReference type="Google" id="ProtNLM"/>
    </source>
</evidence>
<organism evidence="3 4">
    <name type="scientific">Streptomyces palmae</name>
    <dbReference type="NCBI Taxonomy" id="1701085"/>
    <lineage>
        <taxon>Bacteria</taxon>
        <taxon>Bacillati</taxon>
        <taxon>Actinomycetota</taxon>
        <taxon>Actinomycetes</taxon>
        <taxon>Kitasatosporales</taxon>
        <taxon>Streptomycetaceae</taxon>
        <taxon>Streptomyces</taxon>
    </lineage>
</organism>
<reference evidence="3 4" key="1">
    <citation type="submission" date="2019-03" db="EMBL/GenBank/DDBJ databases">
        <authorList>
            <person name="Gonzalez-Pimentel J.L."/>
        </authorList>
    </citation>
    <scope>NUCLEOTIDE SEQUENCE [LARGE SCALE GENOMIC DNA]</scope>
    <source>
        <strain evidence="3 4">JCM 31289</strain>
    </source>
</reference>
<dbReference type="InterPro" id="IPR023393">
    <property type="entry name" value="START-like_dom_sf"/>
</dbReference>
<dbReference type="PANTHER" id="PTHR38588">
    <property type="entry name" value="BLL0334 PROTEIN"/>
    <property type="match status" value="1"/>
</dbReference>
<evidence type="ECO:0000313" key="3">
    <source>
        <dbReference type="EMBL" id="TGB06373.1"/>
    </source>
</evidence>